<feature type="compositionally biased region" description="Acidic residues" evidence="1">
    <location>
        <begin position="410"/>
        <end position="419"/>
    </location>
</feature>
<dbReference type="EMBL" id="CAWUHB010000041">
    <property type="protein sequence ID" value="CAK7228011.1"/>
    <property type="molecule type" value="Genomic_DNA"/>
</dbReference>
<keyword evidence="3" id="KW-1185">Reference proteome</keyword>
<evidence type="ECO:0000313" key="2">
    <source>
        <dbReference type="EMBL" id="CAK7228011.1"/>
    </source>
</evidence>
<comment type="caution">
    <text evidence="2">The sequence shown here is derived from an EMBL/GenBank/DDBJ whole genome shotgun (WGS) entry which is preliminary data.</text>
</comment>
<dbReference type="Proteomes" id="UP001642405">
    <property type="component" value="Unassembled WGS sequence"/>
</dbReference>
<evidence type="ECO:0000313" key="3">
    <source>
        <dbReference type="Proteomes" id="UP001642405"/>
    </source>
</evidence>
<protein>
    <submittedName>
        <fullName evidence="2">Uncharacterized protein</fullName>
    </submittedName>
</protein>
<feature type="region of interest" description="Disordered" evidence="1">
    <location>
        <begin position="395"/>
        <end position="454"/>
    </location>
</feature>
<proteinExistence type="predicted"/>
<accession>A0ABP0C7X9</accession>
<feature type="compositionally biased region" description="Basic residues" evidence="1">
    <location>
        <begin position="445"/>
        <end position="454"/>
    </location>
</feature>
<evidence type="ECO:0000256" key="1">
    <source>
        <dbReference type="SAM" id="MobiDB-lite"/>
    </source>
</evidence>
<name>A0ABP0C7X9_9PEZI</name>
<feature type="region of interest" description="Disordered" evidence="1">
    <location>
        <begin position="1"/>
        <end position="26"/>
    </location>
</feature>
<feature type="compositionally biased region" description="Polar residues" evidence="1">
    <location>
        <begin position="1"/>
        <end position="20"/>
    </location>
</feature>
<gene>
    <name evidence="2" type="ORF">SCUCBS95973_006738</name>
</gene>
<reference evidence="2 3" key="1">
    <citation type="submission" date="2024-01" db="EMBL/GenBank/DDBJ databases">
        <authorList>
            <person name="Allen C."/>
            <person name="Tagirdzhanova G."/>
        </authorList>
    </citation>
    <scope>NUCLEOTIDE SEQUENCE [LARGE SCALE GENOMIC DNA]</scope>
</reference>
<sequence length="454" mass="50319">MTGPQPSQPDASNTTSNRSQADADRPLVEVISQYKSVRTSIGTIEAAELEELENWVYPPEFYDRLSKIHMTDRALEELDRRNILVQHHPERRQSHETVSFLLRTMPNKEGLARFARHGGPDLQAIRNASTLYDIDVEQYLQARNVQAAGDSQIPSNLAEIQAALARRRPSLSSSQFSVGAFRSFRDKSRRARNEDAVMADIMPAILGECAAHAVGKTFANNLTPLNNNGTTTRPKHGIYYGSRPQELSRTVRAALGHRIMPSPVRVKPLAPNFFVKVNGPDRSAAAAARQARFDGALGSCGIHCLQNYGREEPTYDARAYAFSSIYHNGQLQLYAHHLTAPNTGGGQPQYHTTQVGSWKMAGNAGCFRRGATAFRNARDLAKQHRDTFIQAANEAVKEASRAQDLKDTEEAQEEEDGQGPEERKPMKRRQPPPSSAASVRLTRAAVKRLRQTSG</sequence>
<feature type="compositionally biased region" description="Basic and acidic residues" evidence="1">
    <location>
        <begin position="395"/>
        <end position="409"/>
    </location>
</feature>
<organism evidence="2 3">
    <name type="scientific">Sporothrix curviconia</name>
    <dbReference type="NCBI Taxonomy" id="1260050"/>
    <lineage>
        <taxon>Eukaryota</taxon>
        <taxon>Fungi</taxon>
        <taxon>Dikarya</taxon>
        <taxon>Ascomycota</taxon>
        <taxon>Pezizomycotina</taxon>
        <taxon>Sordariomycetes</taxon>
        <taxon>Sordariomycetidae</taxon>
        <taxon>Ophiostomatales</taxon>
        <taxon>Ophiostomataceae</taxon>
        <taxon>Sporothrix</taxon>
    </lineage>
</organism>